<name>S8C0B6_DACHA</name>
<dbReference type="Proteomes" id="UP000015100">
    <property type="component" value="Unassembled WGS sequence"/>
</dbReference>
<evidence type="ECO:0000313" key="2">
    <source>
        <dbReference type="EMBL" id="EPS45188.1"/>
    </source>
</evidence>
<feature type="chain" id="PRO_5004549275" evidence="1">
    <location>
        <begin position="20"/>
        <end position="185"/>
    </location>
</feature>
<protein>
    <submittedName>
        <fullName evidence="2">Uncharacterized protein</fullName>
    </submittedName>
</protein>
<dbReference type="EMBL" id="AQGS01000021">
    <property type="protein sequence ID" value="EPS45188.1"/>
    <property type="molecule type" value="Genomic_DNA"/>
</dbReference>
<evidence type="ECO:0000256" key="1">
    <source>
        <dbReference type="SAM" id="SignalP"/>
    </source>
</evidence>
<reference evidence="3" key="2">
    <citation type="submission" date="2013-04" db="EMBL/GenBank/DDBJ databases">
        <title>Genomic mechanisms accounting for the adaptation to parasitism in nematode-trapping fungi.</title>
        <authorList>
            <person name="Ahren D.G."/>
        </authorList>
    </citation>
    <scope>NUCLEOTIDE SEQUENCE [LARGE SCALE GENOMIC DNA]</scope>
    <source>
        <strain evidence="3">CBS 200.50</strain>
    </source>
</reference>
<comment type="caution">
    <text evidence="2">The sequence shown here is derived from an EMBL/GenBank/DDBJ whole genome shotgun (WGS) entry which is preliminary data.</text>
</comment>
<dbReference type="HOGENOM" id="CLU_1461254_0_0_1"/>
<gene>
    <name evidence="2" type="ORF">H072_835</name>
</gene>
<keyword evidence="3" id="KW-1185">Reference proteome</keyword>
<feature type="signal peptide" evidence="1">
    <location>
        <begin position="1"/>
        <end position="19"/>
    </location>
</feature>
<keyword evidence="1" id="KW-0732">Signal</keyword>
<dbReference type="AlphaFoldDB" id="S8C0B6"/>
<organism evidence="2 3">
    <name type="scientific">Dactylellina haptotyla (strain CBS 200.50)</name>
    <name type="common">Nematode-trapping fungus</name>
    <name type="synonym">Monacrosporium haptotylum</name>
    <dbReference type="NCBI Taxonomy" id="1284197"/>
    <lineage>
        <taxon>Eukaryota</taxon>
        <taxon>Fungi</taxon>
        <taxon>Dikarya</taxon>
        <taxon>Ascomycota</taxon>
        <taxon>Pezizomycotina</taxon>
        <taxon>Orbiliomycetes</taxon>
        <taxon>Orbiliales</taxon>
        <taxon>Orbiliaceae</taxon>
        <taxon>Dactylellina</taxon>
    </lineage>
</organism>
<evidence type="ECO:0000313" key="3">
    <source>
        <dbReference type="Proteomes" id="UP000015100"/>
    </source>
</evidence>
<reference evidence="2 3" key="1">
    <citation type="journal article" date="2013" name="PLoS Genet.">
        <title>Genomic mechanisms accounting for the adaptation to parasitism in nematode-trapping fungi.</title>
        <authorList>
            <person name="Meerupati T."/>
            <person name="Andersson K.M."/>
            <person name="Friman E."/>
            <person name="Kumar D."/>
            <person name="Tunlid A."/>
            <person name="Ahren D."/>
        </authorList>
    </citation>
    <scope>NUCLEOTIDE SEQUENCE [LARGE SCALE GENOMIC DNA]</scope>
    <source>
        <strain evidence="2 3">CBS 200.50</strain>
    </source>
</reference>
<proteinExistence type="predicted"/>
<accession>S8C0B6</accession>
<sequence>MKFLSGAAALLSLAGSAAALAVPEDRVAIPPAQCTTKYPFTRTMVMAPTITKYNSIVALVTEVDCRGCKLGHTTILTTRSDSNYKAGQMPKMVNAREPYTMYMPQCKKSNKCRTTTTTTTTITKNGYMTVPGKMVAIERKIECGACDLEIEALTVTKTADIPAGFVQRTLTAAMFTSTIYIPVCS</sequence>